<gene>
    <name evidence="1" type="ORF">SPHA_20235</name>
</gene>
<dbReference type="Proteomes" id="UP000597762">
    <property type="component" value="Unassembled WGS sequence"/>
</dbReference>
<dbReference type="PANTHER" id="PTHR14374:SF0">
    <property type="entry name" value="TRAFFICKING PROTEIN PARTICLE COMPLEX SUBUNIT 11"/>
    <property type="match status" value="1"/>
</dbReference>
<accession>A0A812BK58</accession>
<dbReference type="AlphaFoldDB" id="A0A812BK58"/>
<evidence type="ECO:0000313" key="2">
    <source>
        <dbReference type="Proteomes" id="UP000597762"/>
    </source>
</evidence>
<dbReference type="PANTHER" id="PTHR14374">
    <property type="entry name" value="FOIE GRAS"/>
    <property type="match status" value="1"/>
</dbReference>
<dbReference type="OrthoDB" id="6278596at2759"/>
<comment type="caution">
    <text evidence="1">The sequence shown here is derived from an EMBL/GenBank/DDBJ whole genome shotgun (WGS) entry which is preliminary data.</text>
</comment>
<sequence length="246" mass="28566">MYLDDHGSPQLPVFSCFHQYILLYKSSLPLWSLFLFLIKDPLYLIICSVILESHANIPPATNYLYTMKSTPEIVFCSLKQYSPSRESLPKVLVTLNDISTKCKTWPGLLNLQKSCCAVWDAFVNNRRHDRVPLKFKVFEGDHEYPKCRSKQRTSYEWYIPKGILKTSWMNKHLNLVPAVVVIFFDLDWDEPMWKEKQMECATRVEIVRNSLLGRGTKVAVVLIQKNAPLPPGKLIFLNNTTFTFEN</sequence>
<organism evidence="1 2">
    <name type="scientific">Acanthosepion pharaonis</name>
    <name type="common">Pharaoh cuttlefish</name>
    <name type="synonym">Sepia pharaonis</name>
    <dbReference type="NCBI Taxonomy" id="158019"/>
    <lineage>
        <taxon>Eukaryota</taxon>
        <taxon>Metazoa</taxon>
        <taxon>Spiralia</taxon>
        <taxon>Lophotrochozoa</taxon>
        <taxon>Mollusca</taxon>
        <taxon>Cephalopoda</taxon>
        <taxon>Coleoidea</taxon>
        <taxon>Decapodiformes</taxon>
        <taxon>Sepiida</taxon>
        <taxon>Sepiina</taxon>
        <taxon>Sepiidae</taxon>
        <taxon>Acanthosepion</taxon>
    </lineage>
</organism>
<keyword evidence="2" id="KW-1185">Reference proteome</keyword>
<dbReference type="EMBL" id="CAHIKZ030000743">
    <property type="protein sequence ID" value="CAE1236461.1"/>
    <property type="molecule type" value="Genomic_DNA"/>
</dbReference>
<reference evidence="1" key="1">
    <citation type="submission" date="2021-01" db="EMBL/GenBank/DDBJ databases">
        <authorList>
            <person name="Li R."/>
            <person name="Bekaert M."/>
        </authorList>
    </citation>
    <scope>NUCLEOTIDE SEQUENCE</scope>
    <source>
        <strain evidence="1">Farmed</strain>
    </source>
</reference>
<evidence type="ECO:0000313" key="1">
    <source>
        <dbReference type="EMBL" id="CAE1236461.1"/>
    </source>
</evidence>
<proteinExistence type="predicted"/>
<protein>
    <submittedName>
        <fullName evidence="1">TRAPPC11</fullName>
    </submittedName>
</protein>
<name>A0A812BK58_ACAPH</name>